<feature type="signal peptide" evidence="1">
    <location>
        <begin position="1"/>
        <end position="28"/>
    </location>
</feature>
<feature type="domain" description="Ig-like" evidence="2">
    <location>
        <begin position="34"/>
        <end position="107"/>
    </location>
</feature>
<reference evidence="3 4" key="1">
    <citation type="submission" date="2021-06" db="EMBL/GenBank/DDBJ databases">
        <authorList>
            <person name="Palmer J.M."/>
        </authorList>
    </citation>
    <scope>NUCLEOTIDE SEQUENCE [LARGE SCALE GENOMIC DNA]</scope>
    <source>
        <strain evidence="3 4">XC_2019</strain>
        <tissue evidence="3">Muscle</tissue>
    </source>
</reference>
<dbReference type="InterPro" id="IPR036179">
    <property type="entry name" value="Ig-like_dom_sf"/>
</dbReference>
<sequence length="107" mass="11662">MHSFELRPTMKQCVIMASLFPLLTPCWCLCPVPPVILVYPETQAQEPGVSASLHCHADGIPNPKLVWLKNGMDLQLSSSTQLSLIGEELLIILECAVSSCVLADTVE</sequence>
<feature type="chain" id="PRO_5047457709" description="Ig-like domain-containing protein" evidence="1">
    <location>
        <begin position="29"/>
        <end position="107"/>
    </location>
</feature>
<dbReference type="Gene3D" id="2.60.40.10">
    <property type="entry name" value="Immunoglobulins"/>
    <property type="match status" value="1"/>
</dbReference>
<accession>A0ABV0RXA5</accession>
<comment type="caution">
    <text evidence="3">The sequence shown here is derived from an EMBL/GenBank/DDBJ whole genome shotgun (WGS) entry which is preliminary data.</text>
</comment>
<evidence type="ECO:0000259" key="2">
    <source>
        <dbReference type="PROSITE" id="PS50835"/>
    </source>
</evidence>
<protein>
    <recommendedName>
        <fullName evidence="2">Ig-like domain-containing protein</fullName>
    </recommendedName>
</protein>
<dbReference type="PROSITE" id="PS50835">
    <property type="entry name" value="IG_LIKE"/>
    <property type="match status" value="1"/>
</dbReference>
<dbReference type="Proteomes" id="UP001434883">
    <property type="component" value="Unassembled WGS sequence"/>
</dbReference>
<dbReference type="EMBL" id="JAHRIN010060432">
    <property type="protein sequence ID" value="MEQ2212838.1"/>
    <property type="molecule type" value="Genomic_DNA"/>
</dbReference>
<keyword evidence="4" id="KW-1185">Reference proteome</keyword>
<name>A0ABV0RXA5_9TELE</name>
<dbReference type="Pfam" id="PF13927">
    <property type="entry name" value="Ig_3"/>
    <property type="match status" value="1"/>
</dbReference>
<dbReference type="InterPro" id="IPR007110">
    <property type="entry name" value="Ig-like_dom"/>
</dbReference>
<dbReference type="InterPro" id="IPR013783">
    <property type="entry name" value="Ig-like_fold"/>
</dbReference>
<organism evidence="3 4">
    <name type="scientific">Xenoophorus captivus</name>
    <dbReference type="NCBI Taxonomy" id="1517983"/>
    <lineage>
        <taxon>Eukaryota</taxon>
        <taxon>Metazoa</taxon>
        <taxon>Chordata</taxon>
        <taxon>Craniata</taxon>
        <taxon>Vertebrata</taxon>
        <taxon>Euteleostomi</taxon>
        <taxon>Actinopterygii</taxon>
        <taxon>Neopterygii</taxon>
        <taxon>Teleostei</taxon>
        <taxon>Neoteleostei</taxon>
        <taxon>Acanthomorphata</taxon>
        <taxon>Ovalentaria</taxon>
        <taxon>Atherinomorphae</taxon>
        <taxon>Cyprinodontiformes</taxon>
        <taxon>Goodeidae</taxon>
        <taxon>Xenoophorus</taxon>
    </lineage>
</organism>
<proteinExistence type="predicted"/>
<dbReference type="SUPFAM" id="SSF48726">
    <property type="entry name" value="Immunoglobulin"/>
    <property type="match status" value="1"/>
</dbReference>
<evidence type="ECO:0000313" key="4">
    <source>
        <dbReference type="Proteomes" id="UP001434883"/>
    </source>
</evidence>
<keyword evidence="1" id="KW-0732">Signal</keyword>
<evidence type="ECO:0000313" key="3">
    <source>
        <dbReference type="EMBL" id="MEQ2212838.1"/>
    </source>
</evidence>
<evidence type="ECO:0000256" key="1">
    <source>
        <dbReference type="SAM" id="SignalP"/>
    </source>
</evidence>
<gene>
    <name evidence="3" type="ORF">XENOCAPTIV_005678</name>
</gene>